<dbReference type="InterPro" id="IPR004437">
    <property type="entry name" value="ParB/RepB/Spo0J"/>
</dbReference>
<reference evidence="4" key="1">
    <citation type="submission" date="2020-03" db="EMBL/GenBank/DDBJ databases">
        <title>The deep terrestrial virosphere.</title>
        <authorList>
            <person name="Holmfeldt K."/>
            <person name="Nilsson E."/>
            <person name="Simone D."/>
            <person name="Lopez-Fernandez M."/>
            <person name="Wu X."/>
            <person name="de Brujin I."/>
            <person name="Lundin D."/>
            <person name="Andersson A."/>
            <person name="Bertilsson S."/>
            <person name="Dopson M."/>
        </authorList>
    </citation>
    <scope>NUCLEOTIDE SEQUENCE</scope>
    <source>
        <strain evidence="4">MM415A01046</strain>
    </source>
</reference>
<organism evidence="4">
    <name type="scientific">viral metagenome</name>
    <dbReference type="NCBI Taxonomy" id="1070528"/>
    <lineage>
        <taxon>unclassified sequences</taxon>
        <taxon>metagenomes</taxon>
        <taxon>organismal metagenomes</taxon>
    </lineage>
</organism>
<evidence type="ECO:0000259" key="3">
    <source>
        <dbReference type="SMART" id="SM00470"/>
    </source>
</evidence>
<feature type="domain" description="ParB-like N-terminal" evidence="3">
    <location>
        <begin position="1"/>
        <end position="88"/>
    </location>
</feature>
<sequence>MKLPIKQIQIPQQRDRTDVDEKKTDALAESLRLIGQIQPIVVDNDLTLICGWRRVQAAKMLGWADIEAVQREDVDEWQRKVMEFEENYQREDLSYEDEVNAVANLHELYQQKHGKALDGVGGAHKKGWNVAMTAQLLGSAVGKVSQDMQLARAIKQNPALGKFKTKAQAVGALKRQQELVARTLMASLGGTSIAPSAGPVRFPFRQHGLCQLVHADCIERIETIPDSSVHCLLTDPPWQVQFDAQFGSDPDTGLQLTKQMLLAVHPKLVDGALGFLFCATKHLMKGTIYQLLLGTGYHVKEQIMLWYKPKVAHSMQPYREVKNDYEPIMVFSKGISRDFLKPVYAVQEFLLPGRKIHDAQKPVELLKVLVHTATVENELVIDPFCGSAQTGVACNELGRRSLCIEKDEQWFFVASTELTGGTK</sequence>
<dbReference type="GO" id="GO:0008170">
    <property type="term" value="F:N-methyltransferase activity"/>
    <property type="evidence" value="ECO:0007669"/>
    <property type="project" value="InterPro"/>
</dbReference>
<dbReference type="GO" id="GO:0007059">
    <property type="term" value="P:chromosome segregation"/>
    <property type="evidence" value="ECO:0007669"/>
    <property type="project" value="TreeGrafter"/>
</dbReference>
<proteinExistence type="predicted"/>
<dbReference type="InterPro" id="IPR001091">
    <property type="entry name" value="RM_Methyltransferase"/>
</dbReference>
<gene>
    <name evidence="4" type="ORF">MM415A01046_0023</name>
</gene>
<dbReference type="GO" id="GO:0005694">
    <property type="term" value="C:chromosome"/>
    <property type="evidence" value="ECO:0007669"/>
    <property type="project" value="TreeGrafter"/>
</dbReference>
<dbReference type="EMBL" id="MT142345">
    <property type="protein sequence ID" value="QJA78626.1"/>
    <property type="molecule type" value="Genomic_DNA"/>
</dbReference>
<dbReference type="GO" id="GO:0003677">
    <property type="term" value="F:DNA binding"/>
    <property type="evidence" value="ECO:0007669"/>
    <property type="project" value="InterPro"/>
</dbReference>
<dbReference type="PANTHER" id="PTHR33375">
    <property type="entry name" value="CHROMOSOME-PARTITIONING PROTEIN PARB-RELATED"/>
    <property type="match status" value="1"/>
</dbReference>
<dbReference type="GO" id="GO:0032259">
    <property type="term" value="P:methylation"/>
    <property type="evidence" value="ECO:0007669"/>
    <property type="project" value="UniProtKB-KW"/>
</dbReference>
<dbReference type="Pfam" id="PF01555">
    <property type="entry name" value="N6_N4_Mtase"/>
    <property type="match status" value="1"/>
</dbReference>
<dbReference type="NCBIfam" id="TIGR00180">
    <property type="entry name" value="parB_part"/>
    <property type="match status" value="1"/>
</dbReference>
<dbReference type="Gene3D" id="3.90.1530.10">
    <property type="entry name" value="Conserved hypothetical protein from pyrococcus furiosus pfu- 392566-001, ParB domain"/>
    <property type="match status" value="1"/>
</dbReference>
<dbReference type="PANTHER" id="PTHR33375:SF1">
    <property type="entry name" value="CHROMOSOME-PARTITIONING PROTEIN PARB-RELATED"/>
    <property type="match status" value="1"/>
</dbReference>
<evidence type="ECO:0000313" key="4">
    <source>
        <dbReference type="EMBL" id="QJA78626.1"/>
    </source>
</evidence>
<protein>
    <submittedName>
        <fullName evidence="4">Putative methyltransferase</fullName>
    </submittedName>
</protein>
<dbReference type="SUPFAM" id="SSF53335">
    <property type="entry name" value="S-adenosyl-L-methionine-dependent methyltransferases"/>
    <property type="match status" value="1"/>
</dbReference>
<dbReference type="InterPro" id="IPR050336">
    <property type="entry name" value="Chromosome_partition/occlusion"/>
</dbReference>
<name>A0A6M3KA52_9ZZZZ</name>
<dbReference type="InterPro" id="IPR002941">
    <property type="entry name" value="DNA_methylase_N4/N6"/>
</dbReference>
<evidence type="ECO:0000256" key="2">
    <source>
        <dbReference type="ARBA" id="ARBA00022679"/>
    </source>
</evidence>
<dbReference type="SMART" id="SM00470">
    <property type="entry name" value="ParB"/>
    <property type="match status" value="1"/>
</dbReference>
<dbReference type="SUPFAM" id="SSF110849">
    <property type="entry name" value="ParB/Sulfiredoxin"/>
    <property type="match status" value="1"/>
</dbReference>
<evidence type="ECO:0000256" key="1">
    <source>
        <dbReference type="ARBA" id="ARBA00022603"/>
    </source>
</evidence>
<dbReference type="Gene3D" id="3.40.50.150">
    <property type="entry name" value="Vaccinia Virus protein VP39"/>
    <property type="match status" value="1"/>
</dbReference>
<keyword evidence="2 4" id="KW-0808">Transferase</keyword>
<keyword evidence="1 4" id="KW-0489">Methyltransferase</keyword>
<dbReference type="Pfam" id="PF02195">
    <property type="entry name" value="ParB_N"/>
    <property type="match status" value="1"/>
</dbReference>
<dbReference type="InterPro" id="IPR003115">
    <property type="entry name" value="ParB_N"/>
</dbReference>
<dbReference type="InterPro" id="IPR029063">
    <property type="entry name" value="SAM-dependent_MTases_sf"/>
</dbReference>
<accession>A0A6M3KA52</accession>
<dbReference type="InterPro" id="IPR036086">
    <property type="entry name" value="ParB/Sulfiredoxin_sf"/>
</dbReference>
<dbReference type="PRINTS" id="PR00508">
    <property type="entry name" value="S21N4MTFRASE"/>
</dbReference>
<dbReference type="AlphaFoldDB" id="A0A6M3KA52"/>